<dbReference type="EMBL" id="UINC01025451">
    <property type="protein sequence ID" value="SVB01058.1"/>
    <property type="molecule type" value="Genomic_DNA"/>
</dbReference>
<evidence type="ECO:0008006" key="3">
    <source>
        <dbReference type="Google" id="ProtNLM"/>
    </source>
</evidence>
<name>A0A382AHT5_9ZZZZ</name>
<keyword evidence="1" id="KW-1133">Transmembrane helix</keyword>
<dbReference type="AlphaFoldDB" id="A0A382AHT5"/>
<sequence length="85" mass="9710">MKRIFSLFTHHPHSVNESYSEHMSKAFYYGFKMIISGLAALIHAIFPFIFKTTASTSARQIIQDIDKRAASDANKDQFLDLINSK</sequence>
<protein>
    <recommendedName>
        <fullName evidence="3">Capsule biosynthesis protein</fullName>
    </recommendedName>
</protein>
<evidence type="ECO:0000313" key="2">
    <source>
        <dbReference type="EMBL" id="SVB01058.1"/>
    </source>
</evidence>
<dbReference type="Pfam" id="PF19883">
    <property type="entry name" value="DUF6356"/>
    <property type="match status" value="1"/>
</dbReference>
<reference evidence="2" key="1">
    <citation type="submission" date="2018-05" db="EMBL/GenBank/DDBJ databases">
        <authorList>
            <person name="Lanie J.A."/>
            <person name="Ng W.-L."/>
            <person name="Kazmierczak K.M."/>
            <person name="Andrzejewski T.M."/>
            <person name="Davidsen T.M."/>
            <person name="Wayne K.J."/>
            <person name="Tettelin H."/>
            <person name="Glass J.I."/>
            <person name="Rusch D."/>
            <person name="Podicherti R."/>
            <person name="Tsui H.-C.T."/>
            <person name="Winkler M.E."/>
        </authorList>
    </citation>
    <scope>NUCLEOTIDE SEQUENCE</scope>
</reference>
<gene>
    <name evidence="2" type="ORF">METZ01_LOCUS153912</name>
</gene>
<keyword evidence="1" id="KW-0812">Transmembrane</keyword>
<feature type="transmembrane region" description="Helical" evidence="1">
    <location>
        <begin position="26"/>
        <end position="50"/>
    </location>
</feature>
<organism evidence="2">
    <name type="scientific">marine metagenome</name>
    <dbReference type="NCBI Taxonomy" id="408172"/>
    <lineage>
        <taxon>unclassified sequences</taxon>
        <taxon>metagenomes</taxon>
        <taxon>ecological metagenomes</taxon>
    </lineage>
</organism>
<accession>A0A382AHT5</accession>
<dbReference type="InterPro" id="IPR045936">
    <property type="entry name" value="DUF6356"/>
</dbReference>
<evidence type="ECO:0000256" key="1">
    <source>
        <dbReference type="SAM" id="Phobius"/>
    </source>
</evidence>
<proteinExistence type="predicted"/>
<keyword evidence="1" id="KW-0472">Membrane</keyword>